<dbReference type="EMBL" id="VBAJ01000012">
    <property type="protein sequence ID" value="TMJ10413.1"/>
    <property type="molecule type" value="Genomic_DNA"/>
</dbReference>
<dbReference type="PRINTS" id="PR00990">
    <property type="entry name" value="RIBOKINASE"/>
</dbReference>
<proteinExistence type="inferred from homology"/>
<dbReference type="InterPro" id="IPR002139">
    <property type="entry name" value="Ribo/fructo_kinase"/>
</dbReference>
<comment type="similarity">
    <text evidence="1 6">Belongs to the carbohydrate kinase PfkB family.</text>
</comment>
<dbReference type="Proteomes" id="UP000318661">
    <property type="component" value="Unassembled WGS sequence"/>
</dbReference>
<dbReference type="InterPro" id="IPR029056">
    <property type="entry name" value="Ribokinase-like"/>
</dbReference>
<accession>A0A537LQV4</accession>
<evidence type="ECO:0000256" key="3">
    <source>
        <dbReference type="ARBA" id="ARBA00022741"/>
    </source>
</evidence>
<name>A0A537LQV4_9BACT</name>
<gene>
    <name evidence="8" type="ORF">E6G99_00605</name>
</gene>
<evidence type="ECO:0000256" key="6">
    <source>
        <dbReference type="RuleBase" id="RU003704"/>
    </source>
</evidence>
<reference evidence="8 9" key="1">
    <citation type="journal article" date="2019" name="Nat. Microbiol.">
        <title>Mediterranean grassland soil C-N compound turnover is dependent on rainfall and depth, and is mediated by genomically divergent microorganisms.</title>
        <authorList>
            <person name="Diamond S."/>
            <person name="Andeer P.F."/>
            <person name="Li Z."/>
            <person name="Crits-Christoph A."/>
            <person name="Burstein D."/>
            <person name="Anantharaman K."/>
            <person name="Lane K.R."/>
            <person name="Thomas B.C."/>
            <person name="Pan C."/>
            <person name="Northen T.R."/>
            <person name="Banfield J.F."/>
        </authorList>
    </citation>
    <scope>NUCLEOTIDE SEQUENCE [LARGE SCALE GENOMIC DNA]</scope>
    <source>
        <strain evidence="8">NP_2</strain>
    </source>
</reference>
<evidence type="ECO:0000313" key="8">
    <source>
        <dbReference type="EMBL" id="TMJ10413.1"/>
    </source>
</evidence>
<dbReference type="AlphaFoldDB" id="A0A537LQV4"/>
<dbReference type="InterPro" id="IPR002173">
    <property type="entry name" value="Carboh/pur_kinase_PfkB_CS"/>
</dbReference>
<evidence type="ECO:0000256" key="2">
    <source>
        <dbReference type="ARBA" id="ARBA00022679"/>
    </source>
</evidence>
<dbReference type="PROSITE" id="PS00584">
    <property type="entry name" value="PFKB_KINASES_2"/>
    <property type="match status" value="1"/>
</dbReference>
<dbReference type="Gene3D" id="3.40.1190.20">
    <property type="match status" value="1"/>
</dbReference>
<protein>
    <submittedName>
        <fullName evidence="8">Carbohydrate kinase</fullName>
    </submittedName>
</protein>
<dbReference type="SUPFAM" id="SSF53613">
    <property type="entry name" value="Ribokinase-like"/>
    <property type="match status" value="1"/>
</dbReference>
<feature type="domain" description="Carbohydrate kinase PfkB" evidence="7">
    <location>
        <begin position="14"/>
        <end position="311"/>
    </location>
</feature>
<dbReference type="GO" id="GO:0005524">
    <property type="term" value="F:ATP binding"/>
    <property type="evidence" value="ECO:0007669"/>
    <property type="project" value="UniProtKB-KW"/>
</dbReference>
<organism evidence="8 9">
    <name type="scientific">Candidatus Segetimicrobium genomatis</name>
    <dbReference type="NCBI Taxonomy" id="2569760"/>
    <lineage>
        <taxon>Bacteria</taxon>
        <taxon>Bacillati</taxon>
        <taxon>Candidatus Sysuimicrobiota</taxon>
        <taxon>Candidatus Sysuimicrobiia</taxon>
        <taxon>Candidatus Sysuimicrobiales</taxon>
        <taxon>Candidatus Segetimicrobiaceae</taxon>
        <taxon>Candidatus Segetimicrobium</taxon>
    </lineage>
</organism>
<dbReference type="GO" id="GO:0006000">
    <property type="term" value="P:fructose metabolic process"/>
    <property type="evidence" value="ECO:0007669"/>
    <property type="project" value="UniProtKB-ARBA"/>
</dbReference>
<evidence type="ECO:0000256" key="4">
    <source>
        <dbReference type="ARBA" id="ARBA00022777"/>
    </source>
</evidence>
<keyword evidence="4 6" id="KW-0418">Kinase</keyword>
<keyword evidence="5" id="KW-0067">ATP-binding</keyword>
<comment type="caution">
    <text evidence="8">The sequence shown here is derived from an EMBL/GenBank/DDBJ whole genome shotgun (WGS) entry which is preliminary data.</text>
</comment>
<dbReference type="GO" id="GO:0008865">
    <property type="term" value="F:fructokinase activity"/>
    <property type="evidence" value="ECO:0007669"/>
    <property type="project" value="UniProtKB-ARBA"/>
</dbReference>
<dbReference type="CDD" id="cd01167">
    <property type="entry name" value="bac_FRK"/>
    <property type="match status" value="1"/>
</dbReference>
<dbReference type="InterPro" id="IPR050306">
    <property type="entry name" value="PfkB_Carbo_kinase"/>
</dbReference>
<dbReference type="InterPro" id="IPR011611">
    <property type="entry name" value="PfkB_dom"/>
</dbReference>
<evidence type="ECO:0000256" key="5">
    <source>
        <dbReference type="ARBA" id="ARBA00022840"/>
    </source>
</evidence>
<evidence type="ECO:0000313" key="9">
    <source>
        <dbReference type="Proteomes" id="UP000318661"/>
    </source>
</evidence>
<evidence type="ECO:0000259" key="7">
    <source>
        <dbReference type="Pfam" id="PF00294"/>
    </source>
</evidence>
<dbReference type="Pfam" id="PF00294">
    <property type="entry name" value="PfkB"/>
    <property type="match status" value="1"/>
</dbReference>
<evidence type="ECO:0000256" key="1">
    <source>
        <dbReference type="ARBA" id="ARBA00010688"/>
    </source>
</evidence>
<sequence length="323" mass="34004">MPGRHRPPVTPLFAAIGEILVDFTPVVEEGRTVGFRMHAGGSPCNVAVALARMGAEVEFVGQASTDFFGRFLVEYLRRESVGTRYLSRSSAPSTLAFVALVGREPAFTFYGDQAADTLLRPEDLPAGMAAAAVLHFGSISLLRGTTPATIAGLVQRLHGRTLLSFDPNIRPSLVGDEPAYRQLLTQVAGAADIVKMSETDARWFAPGHTAEAVAAGVSELGPALVVITQGARGAYARTATVQTHVTAPTVRVVDTVGAGDVFTAGLLFAFAREGITSRTALGRLDAQGLDTALRFAAAAAGLSCMRAGADPPRLQEIEGFLRR</sequence>
<dbReference type="PANTHER" id="PTHR43085:SF1">
    <property type="entry name" value="PSEUDOURIDINE KINASE-RELATED"/>
    <property type="match status" value="1"/>
</dbReference>
<dbReference type="PANTHER" id="PTHR43085">
    <property type="entry name" value="HEXOKINASE FAMILY MEMBER"/>
    <property type="match status" value="1"/>
</dbReference>
<keyword evidence="2 6" id="KW-0808">Transferase</keyword>
<keyword evidence="3" id="KW-0547">Nucleotide-binding</keyword>